<evidence type="ECO:0000313" key="15">
    <source>
        <dbReference type="EMBL" id="ELR06848.1"/>
    </source>
</evidence>
<dbReference type="GO" id="GO:0000785">
    <property type="term" value="C:chromatin"/>
    <property type="evidence" value="ECO:0007669"/>
    <property type="project" value="TreeGrafter"/>
</dbReference>
<comment type="subcellular location">
    <subcellularLocation>
        <location evidence="1">Nucleus</location>
    </subcellularLocation>
</comment>
<reference evidence="16" key="1">
    <citation type="submission" date="2010-09" db="EMBL/GenBank/DDBJ databases">
        <title>The genome sequence of Geomyces destructans 20631-21.</title>
        <authorList>
            <consortium name="The Broad Institute Genome Sequencing Platform"/>
            <person name="Cuomo C.A."/>
            <person name="Blehert D.S."/>
            <person name="Lorch J.M."/>
            <person name="Young S.K."/>
            <person name="Zeng Q."/>
            <person name="Gargeya S."/>
            <person name="Fitzgerald M."/>
            <person name="Haas B."/>
            <person name="Abouelleil A."/>
            <person name="Alvarado L."/>
            <person name="Arachchi H.M."/>
            <person name="Berlin A."/>
            <person name="Brown A."/>
            <person name="Chapman S.B."/>
            <person name="Chen Z."/>
            <person name="Dunbar C."/>
            <person name="Freedman E."/>
            <person name="Gearin G."/>
            <person name="Gellesch M."/>
            <person name="Goldberg J."/>
            <person name="Griggs A."/>
            <person name="Gujja S."/>
            <person name="Heiman D."/>
            <person name="Howarth C."/>
            <person name="Larson L."/>
            <person name="Lui A."/>
            <person name="MacDonald P.J.P."/>
            <person name="Montmayeur A."/>
            <person name="Murphy C."/>
            <person name="Neiman D."/>
            <person name="Pearson M."/>
            <person name="Priest M."/>
            <person name="Roberts A."/>
            <person name="Saif S."/>
            <person name="Shea T."/>
            <person name="Shenoy N."/>
            <person name="Sisk P."/>
            <person name="Stolte C."/>
            <person name="Sykes S."/>
            <person name="Wortman J."/>
            <person name="Nusbaum C."/>
            <person name="Birren B."/>
        </authorList>
    </citation>
    <scope>NUCLEOTIDE SEQUENCE [LARGE SCALE GENOMIC DNA]</scope>
    <source>
        <strain evidence="16">ATCC MYA-4855 / 20631-21</strain>
    </source>
</reference>
<evidence type="ECO:0000256" key="4">
    <source>
        <dbReference type="ARBA" id="ARBA00022737"/>
    </source>
</evidence>
<gene>
    <name evidence="15" type="ORF">GMDG_08139</name>
</gene>
<organism evidence="15 16">
    <name type="scientific">Pseudogymnoascus destructans (strain ATCC MYA-4855 / 20631-21)</name>
    <name type="common">Bat white-nose syndrome fungus</name>
    <name type="synonym">Geomyces destructans</name>
    <dbReference type="NCBI Taxonomy" id="658429"/>
    <lineage>
        <taxon>Eukaryota</taxon>
        <taxon>Fungi</taxon>
        <taxon>Dikarya</taxon>
        <taxon>Ascomycota</taxon>
        <taxon>Pezizomycotina</taxon>
        <taxon>Leotiomycetes</taxon>
        <taxon>Thelebolales</taxon>
        <taxon>Thelebolaceae</taxon>
        <taxon>Pseudogymnoascus</taxon>
    </lineage>
</organism>
<accession>L8G2D4</accession>
<evidence type="ECO:0000259" key="14">
    <source>
        <dbReference type="PROSITE" id="PS50157"/>
    </source>
</evidence>
<sequence>MYTCDYPSCTHTFSQLGNLKTHLRRHTGERPFACPTCGKTFAQRSNVRAHVAVHDAAKKYVCRLDECGKLFSQLGNLKSHMNKFHVETLGALTARFGESEARRGGKEGEEDELLEYFRSLYRNSNKGIKGRGKGRKVASTTHNTGSTATSPLSLSSSISSVCSLASLPLSPPFIDVDIVHRRYGDGR</sequence>
<evidence type="ECO:0000256" key="1">
    <source>
        <dbReference type="ARBA" id="ARBA00004123"/>
    </source>
</evidence>
<dbReference type="PANTHER" id="PTHR14003:SF24">
    <property type="entry name" value="ZINC FINGER PROTEIN 410"/>
    <property type="match status" value="1"/>
</dbReference>
<evidence type="ECO:0000256" key="8">
    <source>
        <dbReference type="ARBA" id="ARBA00023125"/>
    </source>
</evidence>
<dbReference type="EMBL" id="GL573472">
    <property type="protein sequence ID" value="ELR06848.1"/>
    <property type="molecule type" value="Genomic_DNA"/>
</dbReference>
<feature type="domain" description="C2H2-type" evidence="14">
    <location>
        <begin position="60"/>
        <end position="85"/>
    </location>
</feature>
<dbReference type="STRING" id="658429.L8G2D4"/>
<evidence type="ECO:0000256" key="12">
    <source>
        <dbReference type="PROSITE-ProRule" id="PRU00042"/>
    </source>
</evidence>
<keyword evidence="7" id="KW-0805">Transcription regulation</keyword>
<evidence type="ECO:0000256" key="10">
    <source>
        <dbReference type="ARBA" id="ARBA00023163"/>
    </source>
</evidence>
<dbReference type="OrthoDB" id="427030at2759"/>
<evidence type="ECO:0000256" key="11">
    <source>
        <dbReference type="ARBA" id="ARBA00023242"/>
    </source>
</evidence>
<dbReference type="SMART" id="SM00355">
    <property type="entry name" value="ZnF_C2H2"/>
    <property type="match status" value="3"/>
</dbReference>
<keyword evidence="6" id="KW-0862">Zinc</keyword>
<evidence type="ECO:0000256" key="6">
    <source>
        <dbReference type="ARBA" id="ARBA00022833"/>
    </source>
</evidence>
<comment type="similarity">
    <text evidence="2">Belongs to the krueppel C2H2-type zinc-finger protein family.</text>
</comment>
<dbReference type="InParanoid" id="L8G2D4"/>
<dbReference type="GO" id="GO:0000981">
    <property type="term" value="F:DNA-binding transcription factor activity, RNA polymerase II-specific"/>
    <property type="evidence" value="ECO:0007669"/>
    <property type="project" value="UniProtKB-ARBA"/>
</dbReference>
<evidence type="ECO:0000256" key="13">
    <source>
        <dbReference type="SAM" id="MobiDB-lite"/>
    </source>
</evidence>
<dbReference type="Gene3D" id="3.30.160.60">
    <property type="entry name" value="Classic Zinc Finger"/>
    <property type="match status" value="3"/>
</dbReference>
<dbReference type="VEuPathDB" id="FungiDB:GMDG_08139"/>
<dbReference type="HOGENOM" id="CLU_1448307_0_0_1"/>
<evidence type="ECO:0000256" key="7">
    <source>
        <dbReference type="ARBA" id="ARBA00023015"/>
    </source>
</evidence>
<evidence type="ECO:0000256" key="2">
    <source>
        <dbReference type="ARBA" id="ARBA00006991"/>
    </source>
</evidence>
<dbReference type="Pfam" id="PF00096">
    <property type="entry name" value="zf-C2H2"/>
    <property type="match status" value="3"/>
</dbReference>
<name>L8G2D4_PSED2</name>
<dbReference type="PROSITE" id="PS00028">
    <property type="entry name" value="ZINC_FINGER_C2H2_1"/>
    <property type="match status" value="3"/>
</dbReference>
<keyword evidence="3" id="KW-0479">Metal-binding</keyword>
<feature type="domain" description="C2H2-type" evidence="14">
    <location>
        <begin position="2"/>
        <end position="31"/>
    </location>
</feature>
<dbReference type="GO" id="GO:0005667">
    <property type="term" value="C:transcription regulator complex"/>
    <property type="evidence" value="ECO:0007669"/>
    <property type="project" value="TreeGrafter"/>
</dbReference>
<dbReference type="GO" id="GO:0042802">
    <property type="term" value="F:identical protein binding"/>
    <property type="evidence" value="ECO:0007669"/>
    <property type="project" value="UniProtKB-ARBA"/>
</dbReference>
<dbReference type="GO" id="GO:0008270">
    <property type="term" value="F:zinc ion binding"/>
    <property type="evidence" value="ECO:0007669"/>
    <property type="project" value="UniProtKB-KW"/>
</dbReference>
<protein>
    <recommendedName>
        <fullName evidence="14">C2H2-type domain-containing protein</fullName>
    </recommendedName>
</protein>
<feature type="domain" description="C2H2-type" evidence="14">
    <location>
        <begin position="32"/>
        <end position="59"/>
    </location>
</feature>
<keyword evidence="11" id="KW-0539">Nucleus</keyword>
<proteinExistence type="inferred from homology"/>
<evidence type="ECO:0000313" key="16">
    <source>
        <dbReference type="Proteomes" id="UP000011064"/>
    </source>
</evidence>
<keyword evidence="8" id="KW-0238">DNA-binding</keyword>
<dbReference type="InterPro" id="IPR013087">
    <property type="entry name" value="Znf_C2H2_type"/>
</dbReference>
<evidence type="ECO:0000256" key="3">
    <source>
        <dbReference type="ARBA" id="ARBA00022723"/>
    </source>
</evidence>
<evidence type="ECO:0000256" key="5">
    <source>
        <dbReference type="ARBA" id="ARBA00022771"/>
    </source>
</evidence>
<keyword evidence="9" id="KW-0010">Activator</keyword>
<dbReference type="FunFam" id="3.30.160.60:FF:000072">
    <property type="entry name" value="zinc finger protein 143 isoform X1"/>
    <property type="match status" value="1"/>
</dbReference>
<keyword evidence="5 12" id="KW-0863">Zinc-finger</keyword>
<dbReference type="PANTHER" id="PTHR14003">
    <property type="entry name" value="TRANSCRIPTIONAL REPRESSOR PROTEIN YY"/>
    <property type="match status" value="1"/>
</dbReference>
<dbReference type="GO" id="GO:0005634">
    <property type="term" value="C:nucleus"/>
    <property type="evidence" value="ECO:0007669"/>
    <property type="project" value="UniProtKB-SubCell"/>
</dbReference>
<dbReference type="SUPFAM" id="SSF57667">
    <property type="entry name" value="beta-beta-alpha zinc fingers"/>
    <property type="match status" value="2"/>
</dbReference>
<dbReference type="FunFam" id="3.30.160.60:FF:000508">
    <property type="entry name" value="Myeloid zinc finger 1"/>
    <property type="match status" value="1"/>
</dbReference>
<dbReference type="Proteomes" id="UP000011064">
    <property type="component" value="Unassembled WGS sequence"/>
</dbReference>
<keyword evidence="10" id="KW-0804">Transcription</keyword>
<dbReference type="AlphaFoldDB" id="L8G2D4"/>
<dbReference type="InterPro" id="IPR036236">
    <property type="entry name" value="Znf_C2H2_sf"/>
</dbReference>
<dbReference type="GO" id="GO:0000978">
    <property type="term" value="F:RNA polymerase II cis-regulatory region sequence-specific DNA binding"/>
    <property type="evidence" value="ECO:0007669"/>
    <property type="project" value="TreeGrafter"/>
</dbReference>
<feature type="region of interest" description="Disordered" evidence="13">
    <location>
        <begin position="127"/>
        <end position="154"/>
    </location>
</feature>
<keyword evidence="4" id="KW-0677">Repeat</keyword>
<evidence type="ECO:0000256" key="9">
    <source>
        <dbReference type="ARBA" id="ARBA00023159"/>
    </source>
</evidence>
<keyword evidence="16" id="KW-1185">Reference proteome</keyword>
<dbReference type="PROSITE" id="PS50157">
    <property type="entry name" value="ZINC_FINGER_C2H2_2"/>
    <property type="match status" value="3"/>
</dbReference>